<dbReference type="EMBL" id="JMQN01000036">
    <property type="protein sequence ID" value="KEA63570.1"/>
    <property type="molecule type" value="Genomic_DNA"/>
</dbReference>
<dbReference type="CDD" id="cd00075">
    <property type="entry name" value="HATPase"/>
    <property type="match status" value="1"/>
</dbReference>
<dbReference type="Pfam" id="PF02518">
    <property type="entry name" value="HATPase_c"/>
    <property type="match status" value="1"/>
</dbReference>
<dbReference type="GO" id="GO:0005886">
    <property type="term" value="C:plasma membrane"/>
    <property type="evidence" value="ECO:0007669"/>
    <property type="project" value="UniProtKB-SubCell"/>
</dbReference>
<keyword evidence="10" id="KW-1133">Transmembrane helix</keyword>
<evidence type="ECO:0000256" key="10">
    <source>
        <dbReference type="SAM" id="Phobius"/>
    </source>
</evidence>
<dbReference type="PATRIC" id="fig|1232683.4.peg.2308"/>
<dbReference type="InterPro" id="IPR003660">
    <property type="entry name" value="HAMP_dom"/>
</dbReference>
<dbReference type="Gene3D" id="3.30.565.10">
    <property type="entry name" value="Histidine kinase-like ATPase, C-terminal domain"/>
    <property type="match status" value="1"/>
</dbReference>
<accession>A0A081FYG5</accession>
<dbReference type="Pfam" id="PF00512">
    <property type="entry name" value="HisKA"/>
    <property type="match status" value="1"/>
</dbReference>
<dbReference type="PANTHER" id="PTHR44936">
    <property type="entry name" value="SENSOR PROTEIN CREC"/>
    <property type="match status" value="1"/>
</dbReference>
<keyword evidence="10" id="KW-0472">Membrane</keyword>
<evidence type="ECO:0000256" key="9">
    <source>
        <dbReference type="ARBA" id="ARBA00022840"/>
    </source>
</evidence>
<dbReference type="SMART" id="SM00387">
    <property type="entry name" value="HATPase_c"/>
    <property type="match status" value="1"/>
</dbReference>
<dbReference type="InterPro" id="IPR003661">
    <property type="entry name" value="HisK_dim/P_dom"/>
</dbReference>
<dbReference type="SUPFAM" id="SSF158472">
    <property type="entry name" value="HAMP domain-like"/>
    <property type="match status" value="1"/>
</dbReference>
<protein>
    <recommendedName>
        <fullName evidence="3">histidine kinase</fullName>
        <ecNumber evidence="3">2.7.13.3</ecNumber>
    </recommendedName>
</protein>
<keyword evidence="7" id="KW-0547">Nucleotide-binding</keyword>
<feature type="domain" description="Histidine kinase" evidence="11">
    <location>
        <begin position="225"/>
        <end position="433"/>
    </location>
</feature>
<feature type="transmembrane region" description="Helical" evidence="10">
    <location>
        <begin position="12"/>
        <end position="34"/>
    </location>
</feature>
<organism evidence="13 14">
    <name type="scientific">Marinobacterium lacunae</name>
    <dbReference type="NCBI Taxonomy" id="1232683"/>
    <lineage>
        <taxon>Bacteria</taxon>
        <taxon>Pseudomonadati</taxon>
        <taxon>Pseudomonadota</taxon>
        <taxon>Gammaproteobacteria</taxon>
        <taxon>Oceanospirillales</taxon>
        <taxon>Oceanospirillaceae</taxon>
        <taxon>Marinobacterium</taxon>
    </lineage>
</organism>
<keyword evidence="5" id="KW-0597">Phosphoprotein</keyword>
<dbReference type="AlphaFoldDB" id="A0A081FYG5"/>
<keyword evidence="8 13" id="KW-0418">Kinase</keyword>
<dbReference type="RefSeq" id="WP_051692895.1">
    <property type="nucleotide sequence ID" value="NZ_JMQN01000036.1"/>
</dbReference>
<keyword evidence="4" id="KW-1003">Cell membrane</keyword>
<name>A0A081FYG5_9GAMM</name>
<dbReference type="GO" id="GO:0000155">
    <property type="term" value="F:phosphorelay sensor kinase activity"/>
    <property type="evidence" value="ECO:0007669"/>
    <property type="project" value="InterPro"/>
</dbReference>
<dbReference type="OrthoDB" id="9804645at2"/>
<dbReference type="PANTHER" id="PTHR44936:SF10">
    <property type="entry name" value="SENSOR PROTEIN RSTB"/>
    <property type="match status" value="1"/>
</dbReference>
<sequence>MKWYSKLFWKIFLVIWLVSAAGTGSAVLGVLSIAEKRQSKELLETRARAQASLMLDRLARGEAEGRELWRSFDKHDHRRRSIPMWIINADTGQVVLGFDDRPPPEKGGMRFEIDDNGRKLLAVVLAPREGFYFKRLMGFLLSMQAVLVLLVSALASLLLSWLIVRPINQLCRHARELYHHQNLSSRAHTRLSCRQDEIGELSREFNQMAGYVEETLTAQQRLLQDVSHELRAPLARLQVAAGLAEQKLGEGDVTAERINRECERLDGLIAEILSLSRLDQAPIEGEPFAIATLFDEMRQDVEFTQPERRVVTDVEPHTLRLALNEDLLRRALDNLVRNALKYTPEDTQLSLSARQQGARGVEISLRDQGAGVPEELLVKLTEPFVRARNAGGDGYGLGLSISKRAAERLGGSLRLRNHPEGGLECVIVLPDGVLKATART</sequence>
<evidence type="ECO:0000256" key="3">
    <source>
        <dbReference type="ARBA" id="ARBA00012438"/>
    </source>
</evidence>
<evidence type="ECO:0000259" key="12">
    <source>
        <dbReference type="PROSITE" id="PS50885"/>
    </source>
</evidence>
<dbReference type="Gene3D" id="1.10.287.130">
    <property type="match status" value="1"/>
</dbReference>
<dbReference type="CDD" id="cd06225">
    <property type="entry name" value="HAMP"/>
    <property type="match status" value="1"/>
</dbReference>
<dbReference type="InterPro" id="IPR036890">
    <property type="entry name" value="HATPase_C_sf"/>
</dbReference>
<dbReference type="PRINTS" id="PR00344">
    <property type="entry name" value="BCTRLSENSOR"/>
</dbReference>
<dbReference type="EC" id="2.7.13.3" evidence="3"/>
<comment type="caution">
    <text evidence="13">The sequence shown here is derived from an EMBL/GenBank/DDBJ whole genome shotgun (WGS) entry which is preliminary data.</text>
</comment>
<dbReference type="Proteomes" id="UP000028252">
    <property type="component" value="Unassembled WGS sequence"/>
</dbReference>
<dbReference type="Gene3D" id="6.10.340.10">
    <property type="match status" value="1"/>
</dbReference>
<dbReference type="PROSITE" id="PS50109">
    <property type="entry name" value="HIS_KIN"/>
    <property type="match status" value="1"/>
</dbReference>
<dbReference type="SUPFAM" id="SSF55874">
    <property type="entry name" value="ATPase domain of HSP90 chaperone/DNA topoisomerase II/histidine kinase"/>
    <property type="match status" value="1"/>
</dbReference>
<dbReference type="InterPro" id="IPR003594">
    <property type="entry name" value="HATPase_dom"/>
</dbReference>
<dbReference type="SMART" id="SM00388">
    <property type="entry name" value="HisKA"/>
    <property type="match status" value="1"/>
</dbReference>
<evidence type="ECO:0000313" key="13">
    <source>
        <dbReference type="EMBL" id="KEA63570.1"/>
    </source>
</evidence>
<proteinExistence type="predicted"/>
<reference evidence="13 14" key="1">
    <citation type="submission" date="2014-04" db="EMBL/GenBank/DDBJ databases">
        <title>Marinobacterium kochiensis sp. nov., isolated from sediment sample collected from Kochi backwaters in Kerala, India.</title>
        <authorList>
            <person name="Singh A."/>
            <person name="Pinnaka A.K."/>
        </authorList>
    </citation>
    <scope>NUCLEOTIDE SEQUENCE [LARGE SCALE GENOMIC DNA]</scope>
    <source>
        <strain evidence="13 14">AK27</strain>
    </source>
</reference>
<dbReference type="InterPro" id="IPR050980">
    <property type="entry name" value="2C_sensor_his_kinase"/>
</dbReference>
<feature type="transmembrane region" description="Helical" evidence="10">
    <location>
        <begin position="138"/>
        <end position="164"/>
    </location>
</feature>
<evidence type="ECO:0000256" key="8">
    <source>
        <dbReference type="ARBA" id="ARBA00022777"/>
    </source>
</evidence>
<dbReference type="SUPFAM" id="SSF47384">
    <property type="entry name" value="Homodimeric domain of signal transducing histidine kinase"/>
    <property type="match status" value="1"/>
</dbReference>
<keyword evidence="9" id="KW-0067">ATP-binding</keyword>
<evidence type="ECO:0000256" key="1">
    <source>
        <dbReference type="ARBA" id="ARBA00000085"/>
    </source>
</evidence>
<dbReference type="SMART" id="SM00304">
    <property type="entry name" value="HAMP"/>
    <property type="match status" value="1"/>
</dbReference>
<keyword evidence="10" id="KW-0812">Transmembrane</keyword>
<dbReference type="GO" id="GO:0005524">
    <property type="term" value="F:ATP binding"/>
    <property type="evidence" value="ECO:0007669"/>
    <property type="project" value="UniProtKB-KW"/>
</dbReference>
<evidence type="ECO:0000259" key="11">
    <source>
        <dbReference type="PROSITE" id="PS50109"/>
    </source>
</evidence>
<evidence type="ECO:0000256" key="4">
    <source>
        <dbReference type="ARBA" id="ARBA00022475"/>
    </source>
</evidence>
<evidence type="ECO:0000256" key="7">
    <source>
        <dbReference type="ARBA" id="ARBA00022741"/>
    </source>
</evidence>
<dbReference type="InterPro" id="IPR005467">
    <property type="entry name" value="His_kinase_dom"/>
</dbReference>
<feature type="domain" description="HAMP" evidence="12">
    <location>
        <begin position="161"/>
        <end position="217"/>
    </location>
</feature>
<comment type="subcellular location">
    <subcellularLocation>
        <location evidence="2">Cell membrane</location>
        <topology evidence="2">Multi-pass membrane protein</topology>
    </subcellularLocation>
</comment>
<dbReference type="eggNOG" id="COG2205">
    <property type="taxonomic scope" value="Bacteria"/>
</dbReference>
<dbReference type="PROSITE" id="PS50885">
    <property type="entry name" value="HAMP"/>
    <property type="match status" value="1"/>
</dbReference>
<evidence type="ECO:0000256" key="2">
    <source>
        <dbReference type="ARBA" id="ARBA00004651"/>
    </source>
</evidence>
<keyword evidence="6" id="KW-0808">Transferase</keyword>
<dbReference type="Pfam" id="PF00672">
    <property type="entry name" value="HAMP"/>
    <property type="match status" value="1"/>
</dbReference>
<evidence type="ECO:0000256" key="5">
    <source>
        <dbReference type="ARBA" id="ARBA00022553"/>
    </source>
</evidence>
<dbReference type="InterPro" id="IPR036097">
    <property type="entry name" value="HisK_dim/P_sf"/>
</dbReference>
<dbReference type="CDD" id="cd00082">
    <property type="entry name" value="HisKA"/>
    <property type="match status" value="1"/>
</dbReference>
<keyword evidence="14" id="KW-1185">Reference proteome</keyword>
<dbReference type="STRING" id="1232683.ADIMK_2349"/>
<dbReference type="InterPro" id="IPR004358">
    <property type="entry name" value="Sig_transdc_His_kin-like_C"/>
</dbReference>
<comment type="catalytic activity">
    <reaction evidence="1">
        <text>ATP + protein L-histidine = ADP + protein N-phospho-L-histidine.</text>
        <dbReference type="EC" id="2.7.13.3"/>
    </reaction>
</comment>
<evidence type="ECO:0000313" key="14">
    <source>
        <dbReference type="Proteomes" id="UP000028252"/>
    </source>
</evidence>
<evidence type="ECO:0000256" key="6">
    <source>
        <dbReference type="ARBA" id="ARBA00022679"/>
    </source>
</evidence>
<gene>
    <name evidence="13" type="ORF">ADIMK_2349</name>
</gene>